<evidence type="ECO:0000256" key="4">
    <source>
        <dbReference type="ARBA" id="ARBA00023239"/>
    </source>
</evidence>
<evidence type="ECO:0000259" key="5">
    <source>
        <dbReference type="PROSITE" id="PS51891"/>
    </source>
</evidence>
<dbReference type="Pfam" id="PF04828">
    <property type="entry name" value="GFA"/>
    <property type="match status" value="1"/>
</dbReference>
<dbReference type="OrthoDB" id="9985472at2759"/>
<dbReference type="InterPro" id="IPR011057">
    <property type="entry name" value="Mss4-like_sf"/>
</dbReference>
<name>A0A550CTC2_9AGAR</name>
<keyword evidence="3" id="KW-0862">Zinc</keyword>
<dbReference type="InterPro" id="IPR006913">
    <property type="entry name" value="CENP-V/GFA"/>
</dbReference>
<dbReference type="PROSITE" id="PS51891">
    <property type="entry name" value="CENP_V_GFA"/>
    <property type="match status" value="1"/>
</dbReference>
<dbReference type="AlphaFoldDB" id="A0A550CTC2"/>
<dbReference type="GO" id="GO:0046872">
    <property type="term" value="F:metal ion binding"/>
    <property type="evidence" value="ECO:0007669"/>
    <property type="project" value="UniProtKB-KW"/>
</dbReference>
<dbReference type="Gene3D" id="3.90.1590.10">
    <property type="entry name" value="glutathione-dependent formaldehyde- activating enzyme (gfa)"/>
    <property type="match status" value="1"/>
</dbReference>
<keyword evidence="4" id="KW-0456">Lyase</keyword>
<evidence type="ECO:0000256" key="3">
    <source>
        <dbReference type="ARBA" id="ARBA00022833"/>
    </source>
</evidence>
<dbReference type="PANTHER" id="PTHR33337">
    <property type="entry name" value="GFA DOMAIN-CONTAINING PROTEIN"/>
    <property type="match status" value="1"/>
</dbReference>
<comment type="similarity">
    <text evidence="1">Belongs to the Gfa family.</text>
</comment>
<dbReference type="EMBL" id="VDMD01000002">
    <property type="protein sequence ID" value="TRM68038.1"/>
    <property type="molecule type" value="Genomic_DNA"/>
</dbReference>
<dbReference type="PANTHER" id="PTHR33337:SF40">
    <property type="entry name" value="CENP-V_GFA DOMAIN-CONTAINING PROTEIN-RELATED"/>
    <property type="match status" value="1"/>
</dbReference>
<evidence type="ECO:0000313" key="6">
    <source>
        <dbReference type="EMBL" id="TRM68038.1"/>
    </source>
</evidence>
<sequence length="141" mass="15498">MSTTTKYFGSCLCGAVNFELAEAPLQHNLCHCLNCQKASGSAFASNLFVKREKITITKGKDQLKSWADCGTRSGKPLHRTFCGVCGSPLLGYPELNPKVATVASSALDVKQWGPRKEGFTENKRSWLRNIQLSNWSSKAKL</sequence>
<dbReference type="Proteomes" id="UP000320762">
    <property type="component" value="Unassembled WGS sequence"/>
</dbReference>
<keyword evidence="2" id="KW-0479">Metal-binding</keyword>
<keyword evidence="7" id="KW-1185">Reference proteome</keyword>
<gene>
    <name evidence="6" type="ORF">BD626DRAFT_480625</name>
</gene>
<dbReference type="STRING" id="97359.A0A550CTC2"/>
<evidence type="ECO:0000313" key="7">
    <source>
        <dbReference type="Proteomes" id="UP000320762"/>
    </source>
</evidence>
<evidence type="ECO:0000256" key="1">
    <source>
        <dbReference type="ARBA" id="ARBA00005495"/>
    </source>
</evidence>
<reference evidence="6 7" key="1">
    <citation type="journal article" date="2019" name="New Phytol.">
        <title>Comparative genomics reveals unique wood-decay strategies and fruiting body development in the Schizophyllaceae.</title>
        <authorList>
            <person name="Almasi E."/>
            <person name="Sahu N."/>
            <person name="Krizsan K."/>
            <person name="Balint B."/>
            <person name="Kovacs G.M."/>
            <person name="Kiss B."/>
            <person name="Cseklye J."/>
            <person name="Drula E."/>
            <person name="Henrissat B."/>
            <person name="Nagy I."/>
            <person name="Chovatia M."/>
            <person name="Adam C."/>
            <person name="LaButti K."/>
            <person name="Lipzen A."/>
            <person name="Riley R."/>
            <person name="Grigoriev I.V."/>
            <person name="Nagy L.G."/>
        </authorList>
    </citation>
    <scope>NUCLEOTIDE SEQUENCE [LARGE SCALE GENOMIC DNA]</scope>
    <source>
        <strain evidence="6 7">NL-1724</strain>
    </source>
</reference>
<dbReference type="GO" id="GO:0016846">
    <property type="term" value="F:carbon-sulfur lyase activity"/>
    <property type="evidence" value="ECO:0007669"/>
    <property type="project" value="InterPro"/>
</dbReference>
<dbReference type="SUPFAM" id="SSF51316">
    <property type="entry name" value="Mss4-like"/>
    <property type="match status" value="1"/>
</dbReference>
<proteinExistence type="inferred from homology"/>
<protein>
    <submittedName>
        <fullName evidence="6">Mss4-like protein</fullName>
    </submittedName>
</protein>
<feature type="domain" description="CENP-V/GFA" evidence="5">
    <location>
        <begin position="7"/>
        <end position="136"/>
    </location>
</feature>
<evidence type="ECO:0000256" key="2">
    <source>
        <dbReference type="ARBA" id="ARBA00022723"/>
    </source>
</evidence>
<comment type="caution">
    <text evidence="6">The sequence shown here is derived from an EMBL/GenBank/DDBJ whole genome shotgun (WGS) entry which is preliminary data.</text>
</comment>
<accession>A0A550CTC2</accession>
<organism evidence="6 7">
    <name type="scientific">Schizophyllum amplum</name>
    <dbReference type="NCBI Taxonomy" id="97359"/>
    <lineage>
        <taxon>Eukaryota</taxon>
        <taxon>Fungi</taxon>
        <taxon>Dikarya</taxon>
        <taxon>Basidiomycota</taxon>
        <taxon>Agaricomycotina</taxon>
        <taxon>Agaricomycetes</taxon>
        <taxon>Agaricomycetidae</taxon>
        <taxon>Agaricales</taxon>
        <taxon>Schizophyllaceae</taxon>
        <taxon>Schizophyllum</taxon>
    </lineage>
</organism>